<evidence type="ECO:0000313" key="1">
    <source>
        <dbReference type="EMBL" id="ODS32526.1"/>
    </source>
</evidence>
<sequence>MKMGINGFQNKNIRQHLVQKTSSQVSRILKRLRLHGLIKNIRDTYKYYPTKLGRIVIATGPVR</sequence>
<accession>A0A1E3XA66</accession>
<comment type="caution">
    <text evidence="1">The sequence shown here is derived from an EMBL/GenBank/DDBJ whole genome shotgun (WGS) entry which is preliminary data.</text>
</comment>
<protein>
    <recommendedName>
        <fullName evidence="3">MarR family transcriptional regulator</fullName>
    </recommendedName>
</protein>
<dbReference type="AlphaFoldDB" id="A0A1E3XA66"/>
<proteinExistence type="predicted"/>
<evidence type="ECO:0008006" key="3">
    <source>
        <dbReference type="Google" id="ProtNLM"/>
    </source>
</evidence>
<name>A0A1E3XA66_9BACT</name>
<organism evidence="1 2">
    <name type="scientific">Candidatus Scalindua rubra</name>
    <dbReference type="NCBI Taxonomy" id="1872076"/>
    <lineage>
        <taxon>Bacteria</taxon>
        <taxon>Pseudomonadati</taxon>
        <taxon>Planctomycetota</taxon>
        <taxon>Candidatus Brocadiia</taxon>
        <taxon>Candidatus Brocadiales</taxon>
        <taxon>Candidatus Scalinduaceae</taxon>
        <taxon>Candidatus Scalindua</taxon>
    </lineage>
</organism>
<reference evidence="1 2" key="1">
    <citation type="submission" date="2016-07" db="EMBL/GenBank/DDBJ databases">
        <title>Draft genome of Scalindua rubra, obtained from a brine-seawater interface in the Red Sea, sheds light on salt adaptation in anammox bacteria.</title>
        <authorList>
            <person name="Speth D.R."/>
            <person name="Lagkouvardos I."/>
            <person name="Wang Y."/>
            <person name="Qian P.-Y."/>
            <person name="Dutilh B.E."/>
            <person name="Jetten M.S."/>
        </authorList>
    </citation>
    <scope>NUCLEOTIDE SEQUENCE [LARGE SCALE GENOMIC DNA]</scope>
    <source>
        <strain evidence="1">BSI-1</strain>
    </source>
</reference>
<dbReference type="Proteomes" id="UP000094056">
    <property type="component" value="Unassembled WGS sequence"/>
</dbReference>
<evidence type="ECO:0000313" key="2">
    <source>
        <dbReference type="Proteomes" id="UP000094056"/>
    </source>
</evidence>
<dbReference type="EMBL" id="MAYW01000058">
    <property type="protein sequence ID" value="ODS32526.1"/>
    <property type="molecule type" value="Genomic_DNA"/>
</dbReference>
<gene>
    <name evidence="1" type="ORF">SCARUB_02326</name>
</gene>